<feature type="transmembrane region" description="Helical" evidence="2">
    <location>
        <begin position="308"/>
        <end position="326"/>
    </location>
</feature>
<gene>
    <name evidence="3" type="ORF">FRACYDRAFT_233152</name>
</gene>
<dbReference type="Proteomes" id="UP000095751">
    <property type="component" value="Unassembled WGS sequence"/>
</dbReference>
<evidence type="ECO:0000256" key="1">
    <source>
        <dbReference type="SAM" id="MobiDB-lite"/>
    </source>
</evidence>
<evidence type="ECO:0000256" key="2">
    <source>
        <dbReference type="SAM" id="Phobius"/>
    </source>
</evidence>
<evidence type="ECO:0000313" key="4">
    <source>
        <dbReference type="Proteomes" id="UP000095751"/>
    </source>
</evidence>
<feature type="region of interest" description="Disordered" evidence="1">
    <location>
        <begin position="246"/>
        <end position="297"/>
    </location>
</feature>
<protein>
    <submittedName>
        <fullName evidence="3">Uncharacterized protein</fullName>
    </submittedName>
</protein>
<keyword evidence="2" id="KW-1133">Transmembrane helix</keyword>
<dbReference type="KEGG" id="fcy:FRACYDRAFT_233152"/>
<keyword evidence="2" id="KW-0472">Membrane</keyword>
<organism evidence="3 4">
    <name type="scientific">Fragilariopsis cylindrus CCMP1102</name>
    <dbReference type="NCBI Taxonomy" id="635003"/>
    <lineage>
        <taxon>Eukaryota</taxon>
        <taxon>Sar</taxon>
        <taxon>Stramenopiles</taxon>
        <taxon>Ochrophyta</taxon>
        <taxon>Bacillariophyta</taxon>
        <taxon>Bacillariophyceae</taxon>
        <taxon>Bacillariophycidae</taxon>
        <taxon>Bacillariales</taxon>
        <taxon>Bacillariaceae</taxon>
        <taxon>Fragilariopsis</taxon>
    </lineage>
</organism>
<accession>A0A1E7FXV7</accession>
<reference evidence="3 4" key="1">
    <citation type="submission" date="2016-09" db="EMBL/GenBank/DDBJ databases">
        <title>Extensive genetic diversity and differential bi-allelic expression allows diatom success in the polar Southern Ocean.</title>
        <authorList>
            <consortium name="DOE Joint Genome Institute"/>
            <person name="Mock T."/>
            <person name="Otillar R.P."/>
            <person name="Strauss J."/>
            <person name="Dupont C."/>
            <person name="Frickenhaus S."/>
            <person name="Maumus F."/>
            <person name="Mcmullan M."/>
            <person name="Sanges R."/>
            <person name="Schmutz J."/>
            <person name="Toseland A."/>
            <person name="Valas R."/>
            <person name="Veluchamy A."/>
            <person name="Ward B.J."/>
            <person name="Allen A."/>
            <person name="Barry K."/>
            <person name="Falciatore A."/>
            <person name="Ferrante M."/>
            <person name="Fortunato A.E."/>
            <person name="Gloeckner G."/>
            <person name="Gruber A."/>
            <person name="Hipkin R."/>
            <person name="Janech M."/>
            <person name="Kroth P."/>
            <person name="Leese F."/>
            <person name="Lindquist E."/>
            <person name="Lyon B.R."/>
            <person name="Martin J."/>
            <person name="Mayer C."/>
            <person name="Parker M."/>
            <person name="Quesneville H."/>
            <person name="Raymond J."/>
            <person name="Uhlig C."/>
            <person name="Valentin K.U."/>
            <person name="Worden A.Z."/>
            <person name="Armbrust E.V."/>
            <person name="Bowler C."/>
            <person name="Green B."/>
            <person name="Moulton V."/>
            <person name="Van Oosterhout C."/>
            <person name="Grigoriev I."/>
        </authorList>
    </citation>
    <scope>NUCLEOTIDE SEQUENCE [LARGE SCALE GENOMIC DNA]</scope>
    <source>
        <strain evidence="3 4">CCMP1102</strain>
    </source>
</reference>
<feature type="compositionally biased region" description="Polar residues" evidence="1">
    <location>
        <begin position="278"/>
        <end position="297"/>
    </location>
</feature>
<name>A0A1E7FXV7_9STRA</name>
<sequence length="369" mass="40553">MSSSLVTQLLTAGACFSYDKAGGETFQACALQPLECARNEFQLFHSSQWLTLYEPLRATECALQENIKNIPAMGRCDAESERYICTSHQTACRFSATFQEDDPDCRVVYDYSETASFFDKSYFPRCEVDDSDTVGTAYDATPPNLEDFCVWQFTECPNDQYDFDVADDFFANGKPNCQCDQVKVGACISTINNDNNEEGSSYFCAVSKEVCDTEDDYSYLKALQVESQLNVTCKLCDTLPFADTQGTGGNMPSSPTMRPQVAIQPSNTPPSPSPKRLPTTSPTPLVKSVDSSSQLTGSGDLLTSGQTAGVVIGTLAILLLMVGVYTKITSPQWCTHNEKEIIEEAPQQDANSLTIDRIDPEERSMVSIQ</sequence>
<evidence type="ECO:0000313" key="3">
    <source>
        <dbReference type="EMBL" id="OEU22988.1"/>
    </source>
</evidence>
<proteinExistence type="predicted"/>
<keyword evidence="2" id="KW-0812">Transmembrane</keyword>
<dbReference type="OrthoDB" id="48790at2759"/>
<dbReference type="EMBL" id="KV784353">
    <property type="protein sequence ID" value="OEU22988.1"/>
    <property type="molecule type" value="Genomic_DNA"/>
</dbReference>
<dbReference type="InParanoid" id="A0A1E7FXV7"/>
<dbReference type="AlphaFoldDB" id="A0A1E7FXV7"/>
<keyword evidence="4" id="KW-1185">Reference proteome</keyword>